<keyword evidence="14" id="KW-0325">Glycoprotein</keyword>
<evidence type="ECO:0000256" key="5">
    <source>
        <dbReference type="ARBA" id="ARBA00022692"/>
    </source>
</evidence>
<keyword evidence="3" id="KW-0245">EGF-like domain</keyword>
<dbReference type="Proteomes" id="UP000027120">
    <property type="component" value="Unassembled WGS sequence"/>
</dbReference>
<dbReference type="PROSITE" id="PS50948">
    <property type="entry name" value="PAN"/>
    <property type="match status" value="1"/>
</dbReference>
<evidence type="ECO:0000256" key="3">
    <source>
        <dbReference type="ARBA" id="ARBA00022536"/>
    </source>
</evidence>
<dbReference type="PaxDb" id="2711-XP_006477908.1"/>
<dbReference type="GO" id="GO:0005524">
    <property type="term" value="F:ATP binding"/>
    <property type="evidence" value="ECO:0007669"/>
    <property type="project" value="UniProtKB-UniRule"/>
</dbReference>
<evidence type="ECO:0000256" key="1">
    <source>
        <dbReference type="ARBA" id="ARBA00004167"/>
    </source>
</evidence>
<dbReference type="InterPro" id="IPR017441">
    <property type="entry name" value="Protein_kinase_ATP_BS"/>
</dbReference>
<dbReference type="InterPro" id="IPR003609">
    <property type="entry name" value="Pan_app"/>
</dbReference>
<dbReference type="SMART" id="SM00473">
    <property type="entry name" value="PAN_AP"/>
    <property type="match status" value="1"/>
</dbReference>
<dbReference type="GO" id="GO:0007165">
    <property type="term" value="P:signal transduction"/>
    <property type="evidence" value="ECO:0000318"/>
    <property type="project" value="GO_Central"/>
</dbReference>
<evidence type="ECO:0000256" key="11">
    <source>
        <dbReference type="ARBA" id="ARBA00023136"/>
    </source>
</evidence>
<dbReference type="PIRSF" id="PIRSF000641">
    <property type="entry name" value="SRK"/>
    <property type="match status" value="1"/>
</dbReference>
<dbReference type="GO" id="GO:0106310">
    <property type="term" value="F:protein serine kinase activity"/>
    <property type="evidence" value="ECO:0007669"/>
    <property type="project" value="RHEA"/>
</dbReference>
<evidence type="ECO:0000256" key="15">
    <source>
        <dbReference type="ARBA" id="ARBA00047899"/>
    </source>
</evidence>
<evidence type="ECO:0000256" key="8">
    <source>
        <dbReference type="ARBA" id="ARBA00022777"/>
    </source>
</evidence>
<keyword evidence="6 20" id="KW-0732">Signal</keyword>
<dbReference type="GO" id="GO:0005886">
    <property type="term" value="C:plasma membrane"/>
    <property type="evidence" value="ECO:0000318"/>
    <property type="project" value="GO_Central"/>
</dbReference>
<evidence type="ECO:0000256" key="18">
    <source>
        <dbReference type="PROSITE-ProRule" id="PRU10141"/>
    </source>
</evidence>
<dbReference type="SMART" id="SM00220">
    <property type="entry name" value="S_TKc"/>
    <property type="match status" value="1"/>
</dbReference>
<dbReference type="GO" id="GO:0004674">
    <property type="term" value="F:protein serine/threonine kinase activity"/>
    <property type="evidence" value="ECO:0000318"/>
    <property type="project" value="GO_Central"/>
</dbReference>
<name>A0A067EC69_CITSI</name>
<evidence type="ECO:0000256" key="12">
    <source>
        <dbReference type="ARBA" id="ARBA00023157"/>
    </source>
</evidence>
<feature type="signal peptide" evidence="20">
    <location>
        <begin position="1"/>
        <end position="21"/>
    </location>
</feature>
<dbReference type="CDD" id="cd14066">
    <property type="entry name" value="STKc_IRAK"/>
    <property type="match status" value="1"/>
</dbReference>
<evidence type="ECO:0000256" key="19">
    <source>
        <dbReference type="SAM" id="Phobius"/>
    </source>
</evidence>
<comment type="similarity">
    <text evidence="17">Belongs to the protein kinase superfamily. Ser/Thr protein kinase family.</text>
</comment>
<evidence type="ECO:0000259" key="23">
    <source>
        <dbReference type="PROSITE" id="PS50948"/>
    </source>
</evidence>
<keyword evidence="13" id="KW-0675">Receptor</keyword>
<keyword evidence="9 17" id="KW-0067">ATP-binding</keyword>
<dbReference type="GO" id="GO:0006955">
    <property type="term" value="P:immune response"/>
    <property type="evidence" value="ECO:0000318"/>
    <property type="project" value="GO_Central"/>
</dbReference>
<dbReference type="SMART" id="SM00108">
    <property type="entry name" value="B_lectin"/>
    <property type="match status" value="1"/>
</dbReference>
<feature type="chain" id="PRO_5001636226" description="Receptor-like serine/threonine-protein kinase" evidence="20">
    <location>
        <begin position="22"/>
        <end position="818"/>
    </location>
</feature>
<dbReference type="AlphaFoldDB" id="A0A067EC69"/>
<dbReference type="InterPro" id="IPR036426">
    <property type="entry name" value="Bulb-type_lectin_dom_sf"/>
</dbReference>
<dbReference type="InterPro" id="IPR051343">
    <property type="entry name" value="G-type_lectin_kinases/EP1-like"/>
</dbReference>
<feature type="transmembrane region" description="Helical" evidence="19">
    <location>
        <begin position="446"/>
        <end position="469"/>
    </location>
</feature>
<dbReference type="SUPFAM" id="SSF56112">
    <property type="entry name" value="Protein kinase-like (PK-like)"/>
    <property type="match status" value="1"/>
</dbReference>
<evidence type="ECO:0000313" key="25">
    <source>
        <dbReference type="Proteomes" id="UP000027120"/>
    </source>
</evidence>
<evidence type="ECO:0000313" key="24">
    <source>
        <dbReference type="EMBL" id="KDO51490.1"/>
    </source>
</evidence>
<protein>
    <recommendedName>
        <fullName evidence="17">Receptor-like serine/threonine-protein kinase</fullName>
        <ecNumber evidence="17">2.7.11.1</ecNumber>
    </recommendedName>
</protein>
<dbReference type="PROSITE" id="PS00108">
    <property type="entry name" value="PROTEIN_KINASE_ST"/>
    <property type="match status" value="1"/>
</dbReference>
<keyword evidence="7 17" id="KW-0547">Nucleotide-binding</keyword>
<dbReference type="InterPro" id="IPR024171">
    <property type="entry name" value="SRK-like_kinase"/>
</dbReference>
<evidence type="ECO:0000259" key="22">
    <source>
        <dbReference type="PROSITE" id="PS50927"/>
    </source>
</evidence>
<evidence type="ECO:0000256" key="2">
    <source>
        <dbReference type="ARBA" id="ARBA00022527"/>
    </source>
</evidence>
<feature type="domain" description="Protein kinase" evidence="21">
    <location>
        <begin position="506"/>
        <end position="789"/>
    </location>
</feature>
<dbReference type="InterPro" id="IPR008271">
    <property type="entry name" value="Ser/Thr_kinase_AS"/>
</dbReference>
<dbReference type="CDD" id="cd01098">
    <property type="entry name" value="PAN_AP_plant"/>
    <property type="match status" value="1"/>
</dbReference>
<evidence type="ECO:0000256" key="10">
    <source>
        <dbReference type="ARBA" id="ARBA00022989"/>
    </source>
</evidence>
<proteinExistence type="inferred from homology"/>
<dbReference type="EMBL" id="KK785055">
    <property type="protein sequence ID" value="KDO51490.1"/>
    <property type="molecule type" value="Genomic_DNA"/>
</dbReference>
<evidence type="ECO:0000256" key="17">
    <source>
        <dbReference type="PIRNR" id="PIRNR000641"/>
    </source>
</evidence>
<evidence type="ECO:0000259" key="21">
    <source>
        <dbReference type="PROSITE" id="PS50011"/>
    </source>
</evidence>
<dbReference type="PROSITE" id="PS00107">
    <property type="entry name" value="PROTEIN_KINASE_ATP"/>
    <property type="match status" value="1"/>
</dbReference>
<dbReference type="eggNOG" id="ENOG502QUNW">
    <property type="taxonomic scope" value="Eukaryota"/>
</dbReference>
<dbReference type="InterPro" id="IPR001480">
    <property type="entry name" value="Bulb-type_lectin_dom"/>
</dbReference>
<evidence type="ECO:0000256" key="7">
    <source>
        <dbReference type="ARBA" id="ARBA00022741"/>
    </source>
</evidence>
<dbReference type="SMR" id="A0A067EC69"/>
<keyword evidence="2 17" id="KW-0723">Serine/threonine-protein kinase</keyword>
<evidence type="ECO:0000256" key="14">
    <source>
        <dbReference type="ARBA" id="ARBA00023180"/>
    </source>
</evidence>
<dbReference type="FunFam" id="1.10.510.10:FF:000537">
    <property type="entry name" value="Putative receptor-like protein kinase"/>
    <property type="match status" value="1"/>
</dbReference>
<keyword evidence="25" id="KW-1185">Reference proteome</keyword>
<accession>A0A067EC69</accession>
<dbReference type="SUPFAM" id="SSF51110">
    <property type="entry name" value="alpha-D-mannose-specific plant lectins"/>
    <property type="match status" value="1"/>
</dbReference>
<dbReference type="InterPro" id="IPR000719">
    <property type="entry name" value="Prot_kinase_dom"/>
</dbReference>
<dbReference type="PROSITE" id="PS50927">
    <property type="entry name" value="BULB_LECTIN"/>
    <property type="match status" value="1"/>
</dbReference>
<keyword evidence="8 17" id="KW-0418">Kinase</keyword>
<keyword evidence="4 17" id="KW-0808">Transferase</keyword>
<reference evidence="24 25" key="1">
    <citation type="submission" date="2014-04" db="EMBL/GenBank/DDBJ databases">
        <authorList>
            <consortium name="International Citrus Genome Consortium"/>
            <person name="Gmitter F."/>
            <person name="Chen C."/>
            <person name="Farmerie W."/>
            <person name="Harkins T."/>
            <person name="Desany B."/>
            <person name="Mohiuddin M."/>
            <person name="Kodira C."/>
            <person name="Borodovsky M."/>
            <person name="Lomsadze A."/>
            <person name="Burns P."/>
            <person name="Jenkins J."/>
            <person name="Prochnik S."/>
            <person name="Shu S."/>
            <person name="Chapman J."/>
            <person name="Pitluck S."/>
            <person name="Schmutz J."/>
            <person name="Rokhsar D."/>
        </authorList>
    </citation>
    <scope>NUCLEOTIDE SEQUENCE</scope>
</reference>
<keyword evidence="12" id="KW-1015">Disulfide bond</keyword>
<keyword evidence="5 19" id="KW-0812">Transmembrane</keyword>
<evidence type="ECO:0000256" key="13">
    <source>
        <dbReference type="ARBA" id="ARBA00023170"/>
    </source>
</evidence>
<comment type="catalytic activity">
    <reaction evidence="15 17">
        <text>L-threonyl-[protein] + ATP = O-phospho-L-threonyl-[protein] + ADP + H(+)</text>
        <dbReference type="Rhea" id="RHEA:46608"/>
        <dbReference type="Rhea" id="RHEA-COMP:11060"/>
        <dbReference type="Rhea" id="RHEA-COMP:11605"/>
        <dbReference type="ChEBI" id="CHEBI:15378"/>
        <dbReference type="ChEBI" id="CHEBI:30013"/>
        <dbReference type="ChEBI" id="CHEBI:30616"/>
        <dbReference type="ChEBI" id="CHEBI:61977"/>
        <dbReference type="ChEBI" id="CHEBI:456216"/>
        <dbReference type="EC" id="2.7.11.1"/>
    </reaction>
</comment>
<dbReference type="Pfam" id="PF08276">
    <property type="entry name" value="PAN_2"/>
    <property type="match status" value="1"/>
</dbReference>
<dbReference type="EC" id="2.7.11.1" evidence="17"/>
<evidence type="ECO:0000256" key="6">
    <source>
        <dbReference type="ARBA" id="ARBA00022729"/>
    </source>
</evidence>
<dbReference type="Gene3D" id="3.30.200.20">
    <property type="entry name" value="Phosphorylase Kinase, domain 1"/>
    <property type="match status" value="1"/>
</dbReference>
<evidence type="ECO:0000256" key="16">
    <source>
        <dbReference type="ARBA" id="ARBA00048679"/>
    </source>
</evidence>
<feature type="domain" description="Bulb-type lectin" evidence="22">
    <location>
        <begin position="45"/>
        <end position="175"/>
    </location>
</feature>
<sequence>MAVALELMIMIFIMNLCATNATQSTAHNNTSWQNNQGSAQESYNFVDGSHVRTLLVRKGTSKSYPKFGFGFLRNGTTDEIFYLVTVRFMGTITSSSNHQNHPPVILWFANGQSPVKENATLEFTADGDLILKDVDGTRVWSTETSGSNVTRITLDGNGNLRLYDAENRPHWISFLHPTNTWLPGQRLHVHKMMASTNSTTSLSQGKFILSLSPKGIEVFLNMSTVKRFQTIPYRNYFLNMSSAVLNKSAILVFNKSGSHITYDVAPRSKFHYMRLEPNGHLNIYQLDNGYSDNADLSRDEHYGDCIYPTKCGNYGVCSNGECTCPGSSSYFKQSNDSENGFSCAEVTHLSCQFKHLQRFLKLENVTYFDFVPHLINIDAEGCQRACLGNCSCKAALFRYQGSLSTGNCSLPTEIYTLRNSTKVISGYNDITFIKVQLPSDQNKLSLLFMLLLSVSAFLLLVIGASIYLYKRWREGKRRDKSTDESSVHVANHLVKFSSKAMKSATRDFQIRLGRGGSGSVFEGLLNDGTKVAVKRLYPGENRGKKEFLSEVETIGNIHHFNLVRLVGYCAERSNRFLVYEYMCNGSLDKWIFHKDRIQTLSWDIRKKIIFQISRGLEYLHDYCNPKIIHFDIKPQNILLDRDLNVKIADFGLARLIAQDQSHVSTMPKGTPGYMAPELTRGNSITAKIDIYSFGVVILEIICGRRSSNPKGGDYLVDTLKVKAEADRLCDLVDKKSEDMQSHRDDAVKMIQIAISCLQKNLHRRPSASMLVKVLQGLTKLEPVTDYGFLSFAVVEATTQEVVPIRSSPITAATLSGPR</sequence>
<dbReference type="Pfam" id="PF01453">
    <property type="entry name" value="B_lectin"/>
    <property type="match status" value="1"/>
</dbReference>
<dbReference type="Gene3D" id="2.90.10.10">
    <property type="entry name" value="Bulb-type lectin domain"/>
    <property type="match status" value="1"/>
</dbReference>
<evidence type="ECO:0000256" key="9">
    <source>
        <dbReference type="ARBA" id="ARBA00022840"/>
    </source>
</evidence>
<feature type="binding site" evidence="18">
    <location>
        <position position="534"/>
    </location>
    <ligand>
        <name>ATP</name>
        <dbReference type="ChEBI" id="CHEBI:30616"/>
    </ligand>
</feature>
<dbReference type="InterPro" id="IPR011009">
    <property type="entry name" value="Kinase-like_dom_sf"/>
</dbReference>
<evidence type="ECO:0000256" key="20">
    <source>
        <dbReference type="SAM" id="SignalP"/>
    </source>
</evidence>
<keyword evidence="11 19" id="KW-0472">Membrane</keyword>
<keyword evidence="10 19" id="KW-1133">Transmembrane helix</keyword>
<gene>
    <name evidence="24" type="ORF">CISIN_1g043017mg</name>
</gene>
<comment type="subcellular location">
    <subcellularLocation>
        <location evidence="1">Membrane</location>
        <topology evidence="1">Single-pass membrane protein</topology>
    </subcellularLocation>
</comment>
<feature type="domain" description="Apple" evidence="23">
    <location>
        <begin position="351"/>
        <end position="437"/>
    </location>
</feature>
<dbReference type="FunFam" id="3.30.200.20:FF:000178">
    <property type="entry name" value="serine/threonine-protein kinase PBS1-like"/>
    <property type="match status" value="1"/>
</dbReference>
<organism evidence="24 25">
    <name type="scientific">Citrus sinensis</name>
    <name type="common">Sweet orange</name>
    <name type="synonym">Citrus aurantium var. sinensis</name>
    <dbReference type="NCBI Taxonomy" id="2711"/>
    <lineage>
        <taxon>Eukaryota</taxon>
        <taxon>Viridiplantae</taxon>
        <taxon>Streptophyta</taxon>
        <taxon>Embryophyta</taxon>
        <taxon>Tracheophyta</taxon>
        <taxon>Spermatophyta</taxon>
        <taxon>Magnoliopsida</taxon>
        <taxon>eudicotyledons</taxon>
        <taxon>Gunneridae</taxon>
        <taxon>Pentapetalae</taxon>
        <taxon>rosids</taxon>
        <taxon>malvids</taxon>
        <taxon>Sapindales</taxon>
        <taxon>Rutaceae</taxon>
        <taxon>Aurantioideae</taxon>
        <taxon>Citrus</taxon>
    </lineage>
</organism>
<dbReference type="Gene3D" id="1.10.510.10">
    <property type="entry name" value="Transferase(Phosphotransferase) domain 1"/>
    <property type="match status" value="1"/>
</dbReference>
<dbReference type="PANTHER" id="PTHR47976:SF30">
    <property type="entry name" value="RECEPTOR-LIKE SERINE_THREONINE-PROTEIN KINASE"/>
    <property type="match status" value="1"/>
</dbReference>
<dbReference type="PROSITE" id="PS50011">
    <property type="entry name" value="PROTEIN_KINASE_DOM"/>
    <property type="match status" value="1"/>
</dbReference>
<dbReference type="PANTHER" id="PTHR47976">
    <property type="entry name" value="G-TYPE LECTIN S-RECEPTOR-LIKE SERINE/THREONINE-PROTEIN KINASE SD2-5"/>
    <property type="match status" value="1"/>
</dbReference>
<comment type="catalytic activity">
    <reaction evidence="16 17">
        <text>L-seryl-[protein] + ATP = O-phospho-L-seryl-[protein] + ADP + H(+)</text>
        <dbReference type="Rhea" id="RHEA:17989"/>
        <dbReference type="Rhea" id="RHEA-COMP:9863"/>
        <dbReference type="Rhea" id="RHEA-COMP:11604"/>
        <dbReference type="ChEBI" id="CHEBI:15378"/>
        <dbReference type="ChEBI" id="CHEBI:29999"/>
        <dbReference type="ChEBI" id="CHEBI:30616"/>
        <dbReference type="ChEBI" id="CHEBI:83421"/>
        <dbReference type="ChEBI" id="CHEBI:456216"/>
        <dbReference type="EC" id="2.7.11.1"/>
    </reaction>
</comment>
<evidence type="ECO:0000256" key="4">
    <source>
        <dbReference type="ARBA" id="ARBA00022679"/>
    </source>
</evidence>
<dbReference type="Pfam" id="PF00069">
    <property type="entry name" value="Pkinase"/>
    <property type="match status" value="1"/>
</dbReference>